<evidence type="ECO:0000256" key="2">
    <source>
        <dbReference type="SAM" id="Phobius"/>
    </source>
</evidence>
<gene>
    <name evidence="4" type="ORF">SAMN05216199_3673</name>
</gene>
<evidence type="ECO:0000313" key="4">
    <source>
        <dbReference type="EMBL" id="SES43929.1"/>
    </source>
</evidence>
<keyword evidence="2" id="KW-1133">Transmembrane helix</keyword>
<organism evidence="4 5">
    <name type="scientific">Pedococcus cremeus</name>
    <dbReference type="NCBI Taxonomy" id="587636"/>
    <lineage>
        <taxon>Bacteria</taxon>
        <taxon>Bacillati</taxon>
        <taxon>Actinomycetota</taxon>
        <taxon>Actinomycetes</taxon>
        <taxon>Micrococcales</taxon>
        <taxon>Intrasporangiaceae</taxon>
        <taxon>Pedococcus</taxon>
    </lineage>
</organism>
<feature type="transmembrane region" description="Helical" evidence="2">
    <location>
        <begin position="7"/>
        <end position="29"/>
    </location>
</feature>
<feature type="region of interest" description="Disordered" evidence="1">
    <location>
        <begin position="169"/>
        <end position="213"/>
    </location>
</feature>
<dbReference type="AlphaFoldDB" id="A0A1H9XCZ0"/>
<dbReference type="InterPro" id="IPR018392">
    <property type="entry name" value="LysM"/>
</dbReference>
<accession>A0A1H9XCZ0</accession>
<feature type="domain" description="LysM" evidence="3">
    <location>
        <begin position="215"/>
        <end position="229"/>
    </location>
</feature>
<dbReference type="InterPro" id="IPR036779">
    <property type="entry name" value="LysM_dom_sf"/>
</dbReference>
<keyword evidence="2" id="KW-0472">Membrane</keyword>
<evidence type="ECO:0000313" key="5">
    <source>
        <dbReference type="Proteomes" id="UP000199019"/>
    </source>
</evidence>
<proteinExistence type="predicted"/>
<dbReference type="Gene3D" id="3.10.350.10">
    <property type="entry name" value="LysM domain"/>
    <property type="match status" value="1"/>
</dbReference>
<dbReference type="Proteomes" id="UP000199019">
    <property type="component" value="Unassembled WGS sequence"/>
</dbReference>
<protein>
    <submittedName>
        <fullName evidence="4">LysM domain-containing protein</fullName>
    </submittedName>
</protein>
<feature type="compositionally biased region" description="Low complexity" evidence="1">
    <location>
        <begin position="133"/>
        <end position="145"/>
    </location>
</feature>
<name>A0A1H9XCZ0_9MICO</name>
<evidence type="ECO:0000259" key="3">
    <source>
        <dbReference type="Pfam" id="PF01476"/>
    </source>
</evidence>
<dbReference type="EMBL" id="FOHB01000007">
    <property type="protein sequence ID" value="SES43929.1"/>
    <property type="molecule type" value="Genomic_DNA"/>
</dbReference>
<dbReference type="RefSeq" id="WP_177180415.1">
    <property type="nucleotide sequence ID" value="NZ_FOHB01000007.1"/>
</dbReference>
<feature type="region of interest" description="Disordered" evidence="1">
    <location>
        <begin position="114"/>
        <end position="145"/>
    </location>
</feature>
<evidence type="ECO:0000256" key="1">
    <source>
        <dbReference type="SAM" id="MobiDB-lite"/>
    </source>
</evidence>
<sequence>MARLRDVCGGVSLGVGAPLTGLWLASVAVDRWRVVTGPAPSTPEEALTALAAVVGAAVATWLWLGLLLALLGHLPGAAGARCRAAAERTTPAVVRRCAAVVVGASLAGALAPGTATATDGRLSGGSSRPAQAPSTSLSPSFSPTTTLRGTVVNAAVPYAGAPSPAFAPSPVPAHPSAGSATPAPGWTPSRPPVRPQPSTRLVTTAPASEGPRETVVRRGDTLWDIARAHLGPDATDAEVAAEWPRWHEANRSVVGDDPDVLLPGQVLRAPDAVEVLR</sequence>
<reference evidence="5" key="1">
    <citation type="submission" date="2016-10" db="EMBL/GenBank/DDBJ databases">
        <authorList>
            <person name="Varghese N."/>
            <person name="Submissions S."/>
        </authorList>
    </citation>
    <scope>NUCLEOTIDE SEQUENCE [LARGE SCALE GENOMIC DNA]</scope>
    <source>
        <strain evidence="5">CGMCC 1.6963</strain>
    </source>
</reference>
<keyword evidence="2" id="KW-0812">Transmembrane</keyword>
<dbReference type="STRING" id="587636.SAMN05216199_3673"/>
<keyword evidence="5" id="KW-1185">Reference proteome</keyword>
<feature type="transmembrane region" description="Helical" evidence="2">
    <location>
        <begin position="49"/>
        <end position="71"/>
    </location>
</feature>
<dbReference type="CDD" id="cd00118">
    <property type="entry name" value="LysM"/>
    <property type="match status" value="1"/>
</dbReference>
<dbReference type="Pfam" id="PF01476">
    <property type="entry name" value="LysM"/>
    <property type="match status" value="1"/>
</dbReference>
<feature type="compositionally biased region" description="Polar residues" evidence="1">
    <location>
        <begin position="196"/>
        <end position="206"/>
    </location>
</feature>